<evidence type="ECO:0000256" key="1">
    <source>
        <dbReference type="SAM" id="SignalP"/>
    </source>
</evidence>
<comment type="caution">
    <text evidence="2">The sequence shown here is derived from an EMBL/GenBank/DDBJ whole genome shotgun (WGS) entry which is preliminary data.</text>
</comment>
<dbReference type="RefSeq" id="WP_130275281.1">
    <property type="nucleotide sequence ID" value="NZ_SGXG01000001.1"/>
</dbReference>
<feature type="chain" id="PRO_5020713608" evidence="1">
    <location>
        <begin position="21"/>
        <end position="66"/>
    </location>
</feature>
<dbReference type="EMBL" id="SGXG01000001">
    <property type="protein sequence ID" value="RZS96319.1"/>
    <property type="molecule type" value="Genomic_DNA"/>
</dbReference>
<keyword evidence="1" id="KW-0732">Signal</keyword>
<name>A0A4V2F6H3_9BACT</name>
<proteinExistence type="predicted"/>
<keyword evidence="3" id="KW-1185">Reference proteome</keyword>
<protein>
    <submittedName>
        <fullName evidence="2">Uncharacterized protein</fullName>
    </submittedName>
</protein>
<organism evidence="2 3">
    <name type="scientific">Cecembia calidifontis</name>
    <dbReference type="NCBI Taxonomy" id="1187080"/>
    <lineage>
        <taxon>Bacteria</taxon>
        <taxon>Pseudomonadati</taxon>
        <taxon>Bacteroidota</taxon>
        <taxon>Cytophagia</taxon>
        <taxon>Cytophagales</taxon>
        <taxon>Cyclobacteriaceae</taxon>
        <taxon>Cecembia</taxon>
    </lineage>
</organism>
<accession>A0A4V2F6H3</accession>
<evidence type="ECO:0000313" key="2">
    <source>
        <dbReference type="EMBL" id="RZS96319.1"/>
    </source>
</evidence>
<feature type="signal peptide" evidence="1">
    <location>
        <begin position="1"/>
        <end position="20"/>
    </location>
</feature>
<reference evidence="2 3" key="1">
    <citation type="submission" date="2019-02" db="EMBL/GenBank/DDBJ databases">
        <title>Genomic Encyclopedia of Archaeal and Bacterial Type Strains, Phase II (KMG-II): from individual species to whole genera.</title>
        <authorList>
            <person name="Goeker M."/>
        </authorList>
    </citation>
    <scope>NUCLEOTIDE SEQUENCE [LARGE SCALE GENOMIC DNA]</scope>
    <source>
        <strain evidence="2 3">DSM 21411</strain>
    </source>
</reference>
<gene>
    <name evidence="2" type="ORF">BC751_1888</name>
</gene>
<dbReference type="OrthoDB" id="9848346at2"/>
<sequence length="66" mass="6864">MKKLLFSLATAGLLGAGIMAFSPKESNDAVLLGKCTGPKHISTFQCLSSNTNPCSDTTGCNSQQVE</sequence>
<dbReference type="AlphaFoldDB" id="A0A4V2F6H3"/>
<evidence type="ECO:0000313" key="3">
    <source>
        <dbReference type="Proteomes" id="UP000292209"/>
    </source>
</evidence>
<dbReference type="Proteomes" id="UP000292209">
    <property type="component" value="Unassembled WGS sequence"/>
</dbReference>